<dbReference type="InterPro" id="IPR016009">
    <property type="entry name" value="tRNA_MeTrfase_TRMD/TRM10"/>
</dbReference>
<comment type="caution">
    <text evidence="19">The sequence shown here is derived from an EMBL/GenBank/DDBJ whole genome shotgun (WGS) entry which is preliminary data.</text>
</comment>
<evidence type="ECO:0000313" key="20">
    <source>
        <dbReference type="Proteomes" id="UP000177281"/>
    </source>
</evidence>
<evidence type="ECO:0000256" key="8">
    <source>
        <dbReference type="ARBA" id="ARBA00022603"/>
    </source>
</evidence>
<evidence type="ECO:0000256" key="17">
    <source>
        <dbReference type="RuleBase" id="RU003464"/>
    </source>
</evidence>
<comment type="function">
    <text evidence="1 15 17">Specifically methylates guanosine-37 in various tRNAs.</text>
</comment>
<evidence type="ECO:0000256" key="16">
    <source>
        <dbReference type="PIRSR" id="PIRSR000386-1"/>
    </source>
</evidence>
<keyword evidence="8 15" id="KW-0489">Methyltransferase</keyword>
<evidence type="ECO:0000259" key="18">
    <source>
        <dbReference type="Pfam" id="PF01746"/>
    </source>
</evidence>
<comment type="subcellular location">
    <subcellularLocation>
        <location evidence="2 15 17">Cytoplasm</location>
    </subcellularLocation>
</comment>
<dbReference type="Gene3D" id="3.40.1280.10">
    <property type="match status" value="1"/>
</dbReference>
<dbReference type="PIRSF" id="PIRSF000386">
    <property type="entry name" value="tRNA_mtase"/>
    <property type="match status" value="1"/>
</dbReference>
<dbReference type="EMBL" id="MFFB01000006">
    <property type="protein sequence ID" value="OGE96199.1"/>
    <property type="molecule type" value="Genomic_DNA"/>
</dbReference>
<reference evidence="19 20" key="1">
    <citation type="journal article" date="2016" name="Nat. Commun.">
        <title>Thousands of microbial genomes shed light on interconnected biogeochemical processes in an aquifer system.</title>
        <authorList>
            <person name="Anantharaman K."/>
            <person name="Brown C.T."/>
            <person name="Hug L.A."/>
            <person name="Sharon I."/>
            <person name="Castelle C.J."/>
            <person name="Probst A.J."/>
            <person name="Thomas B.C."/>
            <person name="Singh A."/>
            <person name="Wilkins M.J."/>
            <person name="Karaoz U."/>
            <person name="Brodie E.L."/>
            <person name="Williams K.H."/>
            <person name="Hubbard S.S."/>
            <person name="Banfield J.F."/>
        </authorList>
    </citation>
    <scope>NUCLEOTIDE SEQUENCE [LARGE SCALE GENOMIC DNA]</scope>
</reference>
<dbReference type="AlphaFoldDB" id="A0A1F5Q1Y9"/>
<keyword evidence="11 15" id="KW-0819">tRNA processing</keyword>
<dbReference type="EC" id="2.1.1.228" evidence="5 15"/>
<sequence>MRFIILTLFPEAFESYFNISLLKRAVAKKIIKIELVNLRDFGEGPHKVVDLPPYGGGAGMVLRVDIMAKALRALKSKFKIQNSKIILLTPQGQKFNQKIANKLADYKTLVLICGRYEGFDERIRSMVDMEICIGDFVLTGGEIPALAVLDTVARLVPGVVGKSESLVQESFSDGLLEYPQYTRPENFKGKKVPKVLLSGNHAKIAAWRAKEALKRTKKRRPDLLK</sequence>
<feature type="binding site" evidence="15 16">
    <location>
        <position position="114"/>
    </location>
    <ligand>
        <name>S-adenosyl-L-methionine</name>
        <dbReference type="ChEBI" id="CHEBI:59789"/>
    </ligand>
</feature>
<dbReference type="Pfam" id="PF01746">
    <property type="entry name" value="tRNA_m1G_MT"/>
    <property type="match status" value="1"/>
</dbReference>
<feature type="binding site" evidence="15 16">
    <location>
        <begin position="133"/>
        <end position="138"/>
    </location>
    <ligand>
        <name>S-adenosyl-L-methionine</name>
        <dbReference type="ChEBI" id="CHEBI:59789"/>
    </ligand>
</feature>
<comment type="subunit">
    <text evidence="4 15 17">Homodimer.</text>
</comment>
<dbReference type="HAMAP" id="MF_00605">
    <property type="entry name" value="TrmD"/>
    <property type="match status" value="1"/>
</dbReference>
<gene>
    <name evidence="15" type="primary">trmD</name>
    <name evidence="19" type="ORF">A3B10_02705</name>
</gene>
<feature type="domain" description="tRNA methyltransferase TRMD/TRM10-type" evidence="18">
    <location>
        <begin position="1"/>
        <end position="225"/>
    </location>
</feature>
<dbReference type="InterPro" id="IPR029028">
    <property type="entry name" value="Alpha/beta_knot_MTases"/>
</dbReference>
<keyword evidence="9 15" id="KW-0808">Transferase</keyword>
<evidence type="ECO:0000256" key="11">
    <source>
        <dbReference type="ARBA" id="ARBA00022694"/>
    </source>
</evidence>
<dbReference type="SUPFAM" id="SSF75217">
    <property type="entry name" value="alpha/beta knot"/>
    <property type="match status" value="1"/>
</dbReference>
<keyword evidence="7 15" id="KW-0963">Cytoplasm</keyword>
<dbReference type="InterPro" id="IPR023148">
    <property type="entry name" value="tRNA_m1G_MeTrfase_C_sf"/>
</dbReference>
<comment type="catalytic activity">
    <reaction evidence="14 15 17">
        <text>guanosine(37) in tRNA + S-adenosyl-L-methionine = N(1)-methylguanosine(37) in tRNA + S-adenosyl-L-homocysteine + H(+)</text>
        <dbReference type="Rhea" id="RHEA:36899"/>
        <dbReference type="Rhea" id="RHEA-COMP:10145"/>
        <dbReference type="Rhea" id="RHEA-COMP:10147"/>
        <dbReference type="ChEBI" id="CHEBI:15378"/>
        <dbReference type="ChEBI" id="CHEBI:57856"/>
        <dbReference type="ChEBI" id="CHEBI:59789"/>
        <dbReference type="ChEBI" id="CHEBI:73542"/>
        <dbReference type="ChEBI" id="CHEBI:74269"/>
        <dbReference type="EC" id="2.1.1.228"/>
    </reaction>
</comment>
<dbReference type="InterPro" id="IPR002649">
    <property type="entry name" value="tRNA_m1G_MeTrfase_TrmD"/>
</dbReference>
<evidence type="ECO:0000256" key="12">
    <source>
        <dbReference type="ARBA" id="ARBA00029736"/>
    </source>
</evidence>
<dbReference type="Proteomes" id="UP000177281">
    <property type="component" value="Unassembled WGS sequence"/>
</dbReference>
<comment type="similarity">
    <text evidence="3 15 17">Belongs to the RNA methyltransferase TrmD family.</text>
</comment>
<dbReference type="GO" id="GO:0052906">
    <property type="term" value="F:tRNA (guanine(37)-N1)-methyltransferase activity"/>
    <property type="evidence" value="ECO:0007669"/>
    <property type="project" value="UniProtKB-UniRule"/>
</dbReference>
<organism evidence="19 20">
    <name type="scientific">Candidatus Doudnabacteria bacterium RIFCSPLOWO2_01_FULL_44_21</name>
    <dbReference type="NCBI Taxonomy" id="1817841"/>
    <lineage>
        <taxon>Bacteria</taxon>
        <taxon>Candidatus Doudnaibacteriota</taxon>
    </lineage>
</organism>
<dbReference type="GO" id="GO:0002939">
    <property type="term" value="P:tRNA N1-guanine methylation"/>
    <property type="evidence" value="ECO:0007669"/>
    <property type="project" value="TreeGrafter"/>
</dbReference>
<evidence type="ECO:0000256" key="5">
    <source>
        <dbReference type="ARBA" id="ARBA00012807"/>
    </source>
</evidence>
<dbReference type="STRING" id="1817841.A3B10_02705"/>
<evidence type="ECO:0000256" key="9">
    <source>
        <dbReference type="ARBA" id="ARBA00022679"/>
    </source>
</evidence>
<protein>
    <recommendedName>
        <fullName evidence="6 15">tRNA (guanine-N(1)-)-methyltransferase</fullName>
        <ecNumber evidence="5 15">2.1.1.228</ecNumber>
    </recommendedName>
    <alternativeName>
        <fullName evidence="12 15">M1G-methyltransferase</fullName>
    </alternativeName>
    <alternativeName>
        <fullName evidence="13 15">tRNA [GM37] methyltransferase</fullName>
    </alternativeName>
</protein>
<evidence type="ECO:0000256" key="1">
    <source>
        <dbReference type="ARBA" id="ARBA00002634"/>
    </source>
</evidence>
<evidence type="ECO:0000256" key="2">
    <source>
        <dbReference type="ARBA" id="ARBA00004496"/>
    </source>
</evidence>
<accession>A0A1F5Q1Y9</accession>
<dbReference type="Gene3D" id="1.10.1270.20">
    <property type="entry name" value="tRNA(m1g37)methyltransferase, domain 2"/>
    <property type="match status" value="1"/>
</dbReference>
<dbReference type="GO" id="GO:0005829">
    <property type="term" value="C:cytosol"/>
    <property type="evidence" value="ECO:0007669"/>
    <property type="project" value="TreeGrafter"/>
</dbReference>
<dbReference type="FunFam" id="3.40.1280.10:FF:000001">
    <property type="entry name" value="tRNA (guanine-N(1)-)-methyltransferase"/>
    <property type="match status" value="1"/>
</dbReference>
<name>A0A1F5Q1Y9_9BACT</name>
<dbReference type="PANTHER" id="PTHR46417:SF1">
    <property type="entry name" value="TRNA (GUANINE-N(1)-)-METHYLTRANSFERASE"/>
    <property type="match status" value="1"/>
</dbReference>
<evidence type="ECO:0000256" key="10">
    <source>
        <dbReference type="ARBA" id="ARBA00022691"/>
    </source>
</evidence>
<evidence type="ECO:0000256" key="14">
    <source>
        <dbReference type="ARBA" id="ARBA00047783"/>
    </source>
</evidence>
<proteinExistence type="inferred from homology"/>
<evidence type="ECO:0000256" key="13">
    <source>
        <dbReference type="ARBA" id="ARBA00033392"/>
    </source>
</evidence>
<evidence type="ECO:0000256" key="7">
    <source>
        <dbReference type="ARBA" id="ARBA00022490"/>
    </source>
</evidence>
<dbReference type="CDD" id="cd18080">
    <property type="entry name" value="TrmD-like"/>
    <property type="match status" value="1"/>
</dbReference>
<dbReference type="PANTHER" id="PTHR46417">
    <property type="entry name" value="TRNA (GUANINE-N(1)-)-METHYLTRANSFERASE"/>
    <property type="match status" value="1"/>
</dbReference>
<dbReference type="NCBIfam" id="NF000648">
    <property type="entry name" value="PRK00026.1"/>
    <property type="match status" value="1"/>
</dbReference>
<dbReference type="FunFam" id="1.10.1270.20:FF:000001">
    <property type="entry name" value="tRNA (guanine-N(1)-)-methyltransferase"/>
    <property type="match status" value="1"/>
</dbReference>
<dbReference type="InterPro" id="IPR029026">
    <property type="entry name" value="tRNA_m1G_MTases_N"/>
</dbReference>
<evidence type="ECO:0000256" key="3">
    <source>
        <dbReference type="ARBA" id="ARBA00007630"/>
    </source>
</evidence>
<evidence type="ECO:0000313" key="19">
    <source>
        <dbReference type="EMBL" id="OGE96199.1"/>
    </source>
</evidence>
<evidence type="ECO:0000256" key="4">
    <source>
        <dbReference type="ARBA" id="ARBA00011738"/>
    </source>
</evidence>
<evidence type="ECO:0000256" key="15">
    <source>
        <dbReference type="HAMAP-Rule" id="MF_00605"/>
    </source>
</evidence>
<keyword evidence="10 15" id="KW-0949">S-adenosyl-L-methionine</keyword>
<evidence type="ECO:0000256" key="6">
    <source>
        <dbReference type="ARBA" id="ARBA00014679"/>
    </source>
</evidence>
<dbReference type="NCBIfam" id="TIGR00088">
    <property type="entry name" value="trmD"/>
    <property type="match status" value="1"/>
</dbReference>